<comment type="subcellular location">
    <subcellularLocation>
        <location evidence="1">Secreted</location>
    </subcellularLocation>
</comment>
<sequence length="639" mass="70009">MVSLQREENYEYDDYQGNDVDDVVDLHVCGGTLVAMDVVLTAGHCGYEEVTSTTTASDDDDDDGENNNNGTAATKVFVDFGSVPRQVFHGADVGAYNLSDPDSSSYDNLLFERLVVHPDYTGYDGLDGTGHHGEMRHDVMLVKLYGGSSRPTIRLHDPNDDDDDASTTNYRRPLSRGEGLVVTGWGDTDPGSGVDHAVPSDALRYATLGYVPNDECDESRGYSSIGTSTSTTTTTTTTTMTFRGDGYEDYFSYEGSISDDMMCASGGTTGEDACQGDSGGGLFRLGDDPDGAGDVQMGIVSWGLQCGDEDFPGVYARVGEHYDWIAKTICELSDSPPEYFNCAPKPYPLGSPDDPVVDLTITIHFDDYRRETGWLLESMPDFRNVVFRPFGTYRNVSTVDEYNSMSEVVSVQSGRFYMLSILDEFADGFCCIAGEGNFRVDSSTGPIVDTTPGILWSPHALRRVLYVSPPDSAPPTYITIVVTLGIGADPGNFLFVAIESVMFEALMLYEIRPFVGDHRAEAETSVDSRVFRVPVFGAEFKSQKYNVIMYDDNEGESSKASFEVYLGDASLDNLILAQDGNYGDKNNISRSFVLFKRQKEDFTDFVRPNELTSASTLEQNVSIIFLMLVASLGNFLARL</sequence>
<evidence type="ECO:0000256" key="7">
    <source>
        <dbReference type="ARBA" id="ARBA00023180"/>
    </source>
</evidence>
<dbReference type="InterPro" id="IPR001254">
    <property type="entry name" value="Trypsin_dom"/>
</dbReference>
<dbReference type="Pfam" id="PF00089">
    <property type="entry name" value="Trypsin"/>
    <property type="match status" value="2"/>
</dbReference>
<evidence type="ECO:0000256" key="8">
    <source>
        <dbReference type="SAM" id="MobiDB-lite"/>
    </source>
</evidence>
<dbReference type="InterPro" id="IPR001314">
    <property type="entry name" value="Peptidase_S1A"/>
</dbReference>
<dbReference type="InterPro" id="IPR018114">
    <property type="entry name" value="TRYPSIN_HIS"/>
</dbReference>
<dbReference type="PRINTS" id="PR00722">
    <property type="entry name" value="CHYMOTRYPSIN"/>
</dbReference>
<protein>
    <recommendedName>
        <fullName evidence="9">Peptidase S1 domain-containing protein</fullName>
    </recommendedName>
</protein>
<dbReference type="InterPro" id="IPR050430">
    <property type="entry name" value="Peptidase_S1"/>
</dbReference>
<evidence type="ECO:0000256" key="6">
    <source>
        <dbReference type="ARBA" id="ARBA00023157"/>
    </source>
</evidence>
<keyword evidence="6" id="KW-1015">Disulfide bond</keyword>
<dbReference type="SUPFAM" id="SSF50494">
    <property type="entry name" value="Trypsin-like serine proteases"/>
    <property type="match status" value="1"/>
</dbReference>
<dbReference type="Gene3D" id="2.40.10.10">
    <property type="entry name" value="Trypsin-like serine proteases"/>
    <property type="match status" value="2"/>
</dbReference>
<keyword evidence="3" id="KW-0964">Secreted</keyword>
<dbReference type="AlphaFoldDB" id="A0ABD3P7D1"/>
<evidence type="ECO:0000256" key="3">
    <source>
        <dbReference type="ARBA" id="ARBA00022525"/>
    </source>
</evidence>
<accession>A0ABD3P7D1</accession>
<dbReference type="PROSITE" id="PS50240">
    <property type="entry name" value="TRYPSIN_DOM"/>
    <property type="match status" value="1"/>
</dbReference>
<feature type="region of interest" description="Disordered" evidence="8">
    <location>
        <begin position="151"/>
        <end position="172"/>
    </location>
</feature>
<reference evidence="10 11" key="1">
    <citation type="submission" date="2024-10" db="EMBL/GenBank/DDBJ databases">
        <title>Updated reference genomes for cyclostephanoid diatoms.</title>
        <authorList>
            <person name="Roberts W.R."/>
            <person name="Alverson A.J."/>
        </authorList>
    </citation>
    <scope>NUCLEOTIDE SEQUENCE [LARGE SCALE GENOMIC DNA]</scope>
    <source>
        <strain evidence="10 11">AJA276-08</strain>
    </source>
</reference>
<comment type="similarity">
    <text evidence="2">Belongs to the peptidase S1 family.</text>
</comment>
<evidence type="ECO:0000313" key="11">
    <source>
        <dbReference type="Proteomes" id="UP001530315"/>
    </source>
</evidence>
<comment type="caution">
    <text evidence="10">The sequence shown here is derived from an EMBL/GenBank/DDBJ whole genome shotgun (WGS) entry which is preliminary data.</text>
</comment>
<evidence type="ECO:0000256" key="5">
    <source>
        <dbReference type="ARBA" id="ARBA00023026"/>
    </source>
</evidence>
<evidence type="ECO:0000313" key="10">
    <source>
        <dbReference type="EMBL" id="KAL3783957.1"/>
    </source>
</evidence>
<dbReference type="InterPro" id="IPR043504">
    <property type="entry name" value="Peptidase_S1_PA_chymotrypsin"/>
</dbReference>
<dbReference type="PANTHER" id="PTHR24276">
    <property type="entry name" value="POLYSERASE-RELATED"/>
    <property type="match status" value="1"/>
</dbReference>
<evidence type="ECO:0000256" key="2">
    <source>
        <dbReference type="ARBA" id="ARBA00007664"/>
    </source>
</evidence>
<evidence type="ECO:0000259" key="9">
    <source>
        <dbReference type="PROSITE" id="PS50240"/>
    </source>
</evidence>
<keyword evidence="11" id="KW-1185">Reference proteome</keyword>
<organism evidence="10 11">
    <name type="scientific">Stephanodiscus triporus</name>
    <dbReference type="NCBI Taxonomy" id="2934178"/>
    <lineage>
        <taxon>Eukaryota</taxon>
        <taxon>Sar</taxon>
        <taxon>Stramenopiles</taxon>
        <taxon>Ochrophyta</taxon>
        <taxon>Bacillariophyta</taxon>
        <taxon>Coscinodiscophyceae</taxon>
        <taxon>Thalassiosirophycidae</taxon>
        <taxon>Stephanodiscales</taxon>
        <taxon>Stephanodiscaceae</taxon>
        <taxon>Stephanodiscus</taxon>
    </lineage>
</organism>
<gene>
    <name evidence="10" type="ORF">ACHAW5_010471</name>
</gene>
<dbReference type="CDD" id="cd00190">
    <property type="entry name" value="Tryp_SPc"/>
    <property type="match status" value="1"/>
</dbReference>
<dbReference type="SMART" id="SM00020">
    <property type="entry name" value="Tryp_SPc"/>
    <property type="match status" value="1"/>
</dbReference>
<dbReference type="PANTHER" id="PTHR24276:SF91">
    <property type="entry name" value="AT26814P-RELATED"/>
    <property type="match status" value="1"/>
</dbReference>
<evidence type="ECO:0000256" key="4">
    <source>
        <dbReference type="ARBA" id="ARBA00022729"/>
    </source>
</evidence>
<keyword evidence="4" id="KW-0732">Signal</keyword>
<proteinExistence type="inferred from homology"/>
<name>A0ABD3P7D1_9STRA</name>
<dbReference type="FunFam" id="2.40.10.10:FF:000054">
    <property type="entry name" value="Complement C1r subcomponent"/>
    <property type="match status" value="1"/>
</dbReference>
<dbReference type="Proteomes" id="UP001530315">
    <property type="component" value="Unassembled WGS sequence"/>
</dbReference>
<dbReference type="InterPro" id="IPR009003">
    <property type="entry name" value="Peptidase_S1_PA"/>
</dbReference>
<keyword evidence="5" id="KW-0843">Virulence</keyword>
<dbReference type="PROSITE" id="PS00134">
    <property type="entry name" value="TRYPSIN_HIS"/>
    <property type="match status" value="1"/>
</dbReference>
<feature type="domain" description="Peptidase S1" evidence="9">
    <location>
        <begin position="1"/>
        <end position="330"/>
    </location>
</feature>
<dbReference type="GO" id="GO:0005576">
    <property type="term" value="C:extracellular region"/>
    <property type="evidence" value="ECO:0007669"/>
    <property type="project" value="UniProtKB-SubCell"/>
</dbReference>
<evidence type="ECO:0000256" key="1">
    <source>
        <dbReference type="ARBA" id="ARBA00004613"/>
    </source>
</evidence>
<keyword evidence="7" id="KW-0325">Glycoprotein</keyword>
<dbReference type="EMBL" id="JALLAZ020000947">
    <property type="protein sequence ID" value="KAL3783957.1"/>
    <property type="molecule type" value="Genomic_DNA"/>
</dbReference>